<evidence type="ECO:0000313" key="1">
    <source>
        <dbReference type="EMBL" id="SNW62924.1"/>
    </source>
</evidence>
<reference evidence="1" key="1">
    <citation type="submission" date="2017-08" db="EMBL/GenBank/DDBJ databases">
        <authorList>
            <consortium name="Urmite Genomes"/>
        </authorList>
    </citation>
    <scope>NUCLEOTIDE SEQUENCE [LARGE SCALE GENOMIC DNA]</scope>
    <source>
        <strain evidence="1">IHUMI-LCC2</strain>
    </source>
</reference>
<proteinExistence type="predicted"/>
<sequence length="119" mass="13267">MTTFILYNDIAKNIYQHINMGRPLTENGLKLLAGHIERLTIDQYEILYVIILHYFSNDTQNKSLLASSAPDTVLPYKGKTLTGGKGIQINLVDLPPILQSLIAGYIVKCFNLDPGSFNV</sequence>
<protein>
    <submittedName>
        <fullName evidence="1">Uncharacterized protein</fullName>
    </submittedName>
</protein>
<name>A0A2I2L5W0_9VIRU</name>
<evidence type="ECO:0000313" key="2">
    <source>
        <dbReference type="Proteomes" id="UP000236316"/>
    </source>
</evidence>
<dbReference type="KEGG" id="vg:35381675"/>
<dbReference type="RefSeq" id="YP_009449226.1">
    <property type="nucleotide sequence ID" value="NC_036594.1"/>
</dbReference>
<dbReference type="Proteomes" id="UP000236316">
    <property type="component" value="Segment"/>
</dbReference>
<dbReference type="GeneID" id="35381675"/>
<keyword evidence="2" id="KW-1185">Reference proteome</keyword>
<gene>
    <name evidence="1" type="ORF">ORPV_1020</name>
</gene>
<accession>A0A2I2L5W0</accession>
<dbReference type="EMBL" id="LT906555">
    <property type="protein sequence ID" value="SNW62924.1"/>
    <property type="molecule type" value="Genomic_DNA"/>
</dbReference>
<organism evidence="1">
    <name type="scientific">Orpheovirus IHUMI-LCC2</name>
    <dbReference type="NCBI Taxonomy" id="2023057"/>
    <lineage>
        <taxon>Viruses</taxon>
        <taxon>Varidnaviria</taxon>
        <taxon>Bamfordvirae</taxon>
        <taxon>Nucleocytoviricota</taxon>
        <taxon>Megaviricetes</taxon>
        <taxon>Pimascovirales</taxon>
        <taxon>Ocovirineae</taxon>
        <taxon>Orpheoviridae</taxon>
        <taxon>Alphaorpheovirus</taxon>
        <taxon>Alphaorpheovirus massiliense</taxon>
    </lineage>
</organism>